<evidence type="ECO:0000313" key="2">
    <source>
        <dbReference type="EMBL" id="MBA5690339.1"/>
    </source>
</evidence>
<comment type="caution">
    <text evidence="2">The sequence shown here is derived from an EMBL/GenBank/DDBJ whole genome shotgun (WGS) entry which is preliminary data.</text>
</comment>
<dbReference type="PANTHER" id="PTHR35812">
    <property type="entry name" value="LIPOPROTEIN"/>
    <property type="match status" value="1"/>
</dbReference>
<dbReference type="SUPFAM" id="SSF49478">
    <property type="entry name" value="Cna protein B-type domain"/>
    <property type="match status" value="1"/>
</dbReference>
<dbReference type="Pfam" id="PF07603">
    <property type="entry name" value="Lcl_C"/>
    <property type="match status" value="2"/>
</dbReference>
<name>A0A7W2FEW9_9BURK</name>
<gene>
    <name evidence="2" type="ORF">H3H39_25160</name>
</gene>
<dbReference type="AlphaFoldDB" id="A0A7W2FEW9"/>
<dbReference type="InterPro" id="IPR011460">
    <property type="entry name" value="Lcl_C"/>
</dbReference>
<dbReference type="RefSeq" id="WP_182157139.1">
    <property type="nucleotide sequence ID" value="NZ_JACEZU010000016.1"/>
</dbReference>
<keyword evidence="3" id="KW-1185">Reference proteome</keyword>
<feature type="domain" description="Lcl C-terminal" evidence="1">
    <location>
        <begin position="157"/>
        <end position="291"/>
    </location>
</feature>
<evidence type="ECO:0000259" key="1">
    <source>
        <dbReference type="Pfam" id="PF07603"/>
    </source>
</evidence>
<accession>A0A7W2FEW9</accession>
<reference evidence="2 3" key="1">
    <citation type="submission" date="2020-07" db="EMBL/GenBank/DDBJ databases">
        <title>Novel species isolated from subtropical streams in China.</title>
        <authorList>
            <person name="Lu H."/>
        </authorList>
    </citation>
    <scope>NUCLEOTIDE SEQUENCE [LARGE SCALE GENOMIC DNA]</scope>
    <source>
        <strain evidence="2 3">LX47W</strain>
    </source>
</reference>
<dbReference type="PANTHER" id="PTHR35812:SF1">
    <property type="entry name" value="LIPOPROTEIN"/>
    <property type="match status" value="1"/>
</dbReference>
<feature type="domain" description="Lcl C-terminal" evidence="1">
    <location>
        <begin position="342"/>
        <end position="479"/>
    </location>
</feature>
<organism evidence="2 3">
    <name type="scientific">Rugamonas apoptosis</name>
    <dbReference type="NCBI Taxonomy" id="2758570"/>
    <lineage>
        <taxon>Bacteria</taxon>
        <taxon>Pseudomonadati</taxon>
        <taxon>Pseudomonadota</taxon>
        <taxon>Betaproteobacteria</taxon>
        <taxon>Burkholderiales</taxon>
        <taxon>Oxalobacteraceae</taxon>
        <taxon>Telluria group</taxon>
        <taxon>Rugamonas</taxon>
    </lineage>
</organism>
<dbReference type="Proteomes" id="UP000573499">
    <property type="component" value="Unassembled WGS sequence"/>
</dbReference>
<evidence type="ECO:0000313" key="3">
    <source>
        <dbReference type="Proteomes" id="UP000573499"/>
    </source>
</evidence>
<dbReference type="Pfam" id="PF13620">
    <property type="entry name" value="CarboxypepD_reg"/>
    <property type="match status" value="1"/>
</dbReference>
<proteinExistence type="predicted"/>
<dbReference type="EMBL" id="JACEZU010000016">
    <property type="protein sequence ID" value="MBA5690339.1"/>
    <property type="molecule type" value="Genomic_DNA"/>
</dbReference>
<protein>
    <submittedName>
        <fullName evidence="2">DUF1566 domain-containing protein</fullName>
    </submittedName>
</protein>
<dbReference type="Gene3D" id="2.60.40.1120">
    <property type="entry name" value="Carboxypeptidase-like, regulatory domain"/>
    <property type="match status" value="1"/>
</dbReference>
<sequence length="479" mass="50132">MKATVSGTVVDQQKLPVAGVTITVYSNNNNTAVTTTTDANGAYSVADLYTGTFTSGQSSDYAIYANKPGYGFSPTVADPAGAVRREDFNGYYRTVIRFLPMPARNVAGANFTASRAGDKLASLPRTGQTVSYASGDDAAAQRGVSWPTKRYTDNADGTITDQLTGLVWLKDAGCVGASNWATALTAANQLASGACGLTDGSKAGQWRMPNANELESLVDAGRANPAVSTGSGFAGVRLTSAYWSSTTYMALTSNAMAIRFTDGRWVNGAVDADGGFNNNKASSLNAVWPVRSGGAGAIQLLATGAYFGPGGGGGQTFGTADDASLQLGVQFPSPRFIDNGDGTVADTVTGLTWLRKADCINQSWSAALSTIQGLASGQCGLSDGSKAGQWRMPNRAEMLSLSDRAPTFPQADYFNGIPGSDGVTVKNPVMFSNFKAFFFYWTSTTDAADPTQAWSIFSCDFGVYNQPKTSTQLYALAVR</sequence>